<accession>A0AAW1YEH4</accession>
<dbReference type="EMBL" id="JBEDUW010000001">
    <property type="protein sequence ID" value="KAK9947438.1"/>
    <property type="molecule type" value="Genomic_DNA"/>
</dbReference>
<feature type="region of interest" description="Disordered" evidence="1">
    <location>
        <begin position="673"/>
        <end position="708"/>
    </location>
</feature>
<dbReference type="Pfam" id="PF00240">
    <property type="entry name" value="ubiquitin"/>
    <property type="match status" value="1"/>
</dbReference>
<name>A0AAW1YEH4_RUBAR</name>
<dbReference type="PANTHER" id="PTHR15204">
    <property type="entry name" value="LARGE PROLINE-RICH PROTEIN BAG6"/>
    <property type="match status" value="1"/>
</dbReference>
<feature type="compositionally biased region" description="Polar residues" evidence="1">
    <location>
        <begin position="439"/>
        <end position="463"/>
    </location>
</feature>
<dbReference type="PROSITE" id="PS50053">
    <property type="entry name" value="UBIQUITIN_2"/>
    <property type="match status" value="1"/>
</dbReference>
<dbReference type="SMART" id="SM00213">
    <property type="entry name" value="UBQ"/>
    <property type="match status" value="1"/>
</dbReference>
<evidence type="ECO:0000313" key="3">
    <source>
        <dbReference type="EMBL" id="KAK9947438.1"/>
    </source>
</evidence>
<dbReference type="GO" id="GO:0036503">
    <property type="term" value="P:ERAD pathway"/>
    <property type="evidence" value="ECO:0007669"/>
    <property type="project" value="TreeGrafter"/>
</dbReference>
<feature type="compositionally biased region" description="Polar residues" evidence="1">
    <location>
        <begin position="516"/>
        <end position="526"/>
    </location>
</feature>
<dbReference type="PANTHER" id="PTHR15204:SF0">
    <property type="entry name" value="LARGE PROLINE-RICH PROTEIN BAG6"/>
    <property type="match status" value="1"/>
</dbReference>
<feature type="compositionally biased region" description="Polar residues" evidence="1">
    <location>
        <begin position="612"/>
        <end position="628"/>
    </location>
</feature>
<dbReference type="InterPro" id="IPR000626">
    <property type="entry name" value="Ubiquitin-like_dom"/>
</dbReference>
<feature type="domain" description="Ubiquitin-like" evidence="2">
    <location>
        <begin position="22"/>
        <end position="95"/>
    </location>
</feature>
<gene>
    <name evidence="3" type="ORF">M0R45_003064</name>
</gene>
<dbReference type="SUPFAM" id="SSF54236">
    <property type="entry name" value="Ubiquitin-like"/>
    <property type="match status" value="1"/>
</dbReference>
<evidence type="ECO:0000259" key="2">
    <source>
        <dbReference type="PROSITE" id="PS50053"/>
    </source>
</evidence>
<sequence>MGSNGAEHFPMTEQMDGSEPTIEIKIKTLDSQTYTLRVDKQMPVPALKEQIASVTGVLSEQQRLICRGKVLKDDQLLSAYHVEDGHTLHLVVRQPIPPSSEGLLNHSATDPASSTSRGRSSVVIESFSVPVQGDGVPPDFNRFLSAVLGSIGIPNIASGSEGVDVTDHGPQRPERTSGLSGMFDLSQLLSEQASTRAPSDGSNDTFGHSAAFSLGNLPPLVIPDSLNTLSQYLSHIRRNFEAIARDGGHSQTAIHRNEESSNSSSGAGIRREGLPSPASLAEVIRTAQLLLIEQAGESLLRLASQLENQANVTDPSARMRTQASALRTGALFHNLGACLLELGRTMMTLQMGQTPSDAVVNAGPAVFISPTGPNPIMVQPLPFQSGMGLGAIPMGAVQPGSGLFNGLGSGFLPRRIDIQIRRGSPTTTANVNREEHGDLQQQPLQRNSAPSSGGENPANQAASRVSDGSAFAGDSGVRVVPIRTVVASRLPSESAGSSIGLYYPVLGRFQHVASGNVNGERGSQASGDGHTAGLHSNRQSSENITDPAREGSTPNIRQPNQSSGRSVSISFLSSGGTQNDQESERQVPSGVLNLLRALFPGGEIHVEDGSVQGMNSSSVSDQARTSSGVAGAPETEPRVSDEGIFLSNLLHQVMPLISQAASREPGLVPAEVENSSERTMAQGSSTLAENSNVGTSRRQSESDCEMPPSSKRQKVLLMKFYPFPVVLFSFYMSY</sequence>
<dbReference type="Proteomes" id="UP001457282">
    <property type="component" value="Unassembled WGS sequence"/>
</dbReference>
<dbReference type="AlphaFoldDB" id="A0AAW1YEH4"/>
<feature type="compositionally biased region" description="Polar residues" evidence="1">
    <location>
        <begin position="552"/>
        <end position="580"/>
    </location>
</feature>
<comment type="caution">
    <text evidence="3">The sequence shown here is derived from an EMBL/GenBank/DDBJ whole genome shotgun (WGS) entry which is preliminary data.</text>
</comment>
<feature type="region of interest" description="Disordered" evidence="1">
    <location>
        <begin position="247"/>
        <end position="273"/>
    </location>
</feature>
<dbReference type="CDD" id="cd17039">
    <property type="entry name" value="Ubl_ubiquitin_like"/>
    <property type="match status" value="1"/>
</dbReference>
<dbReference type="InterPro" id="IPR029071">
    <property type="entry name" value="Ubiquitin-like_domsf"/>
</dbReference>
<dbReference type="GO" id="GO:0031593">
    <property type="term" value="F:polyubiquitin modification-dependent protein binding"/>
    <property type="evidence" value="ECO:0007669"/>
    <property type="project" value="TreeGrafter"/>
</dbReference>
<feature type="region of interest" description="Disordered" evidence="1">
    <location>
        <begin position="516"/>
        <end position="587"/>
    </location>
</feature>
<feature type="compositionally biased region" description="Basic and acidic residues" evidence="1">
    <location>
        <begin position="165"/>
        <end position="175"/>
    </location>
</feature>
<dbReference type="Gene3D" id="3.10.20.90">
    <property type="entry name" value="Phosphatidylinositol 3-kinase Catalytic Subunit, Chain A, domain 1"/>
    <property type="match status" value="1"/>
</dbReference>
<dbReference type="PRINTS" id="PR00348">
    <property type="entry name" value="UBIQUITIN"/>
</dbReference>
<feature type="region of interest" description="Disordered" evidence="1">
    <location>
        <begin position="606"/>
        <end position="638"/>
    </location>
</feature>
<dbReference type="InterPro" id="IPR019956">
    <property type="entry name" value="Ubiquitin_dom"/>
</dbReference>
<evidence type="ECO:0000256" key="1">
    <source>
        <dbReference type="SAM" id="MobiDB-lite"/>
    </source>
</evidence>
<organism evidence="3 4">
    <name type="scientific">Rubus argutus</name>
    <name type="common">Southern blackberry</name>
    <dbReference type="NCBI Taxonomy" id="59490"/>
    <lineage>
        <taxon>Eukaryota</taxon>
        <taxon>Viridiplantae</taxon>
        <taxon>Streptophyta</taxon>
        <taxon>Embryophyta</taxon>
        <taxon>Tracheophyta</taxon>
        <taxon>Spermatophyta</taxon>
        <taxon>Magnoliopsida</taxon>
        <taxon>eudicotyledons</taxon>
        <taxon>Gunneridae</taxon>
        <taxon>Pentapetalae</taxon>
        <taxon>rosids</taxon>
        <taxon>fabids</taxon>
        <taxon>Rosales</taxon>
        <taxon>Rosaceae</taxon>
        <taxon>Rosoideae</taxon>
        <taxon>Rosoideae incertae sedis</taxon>
        <taxon>Rubus</taxon>
    </lineage>
</organism>
<feature type="region of interest" description="Disordered" evidence="1">
    <location>
        <begin position="159"/>
        <end position="179"/>
    </location>
</feature>
<proteinExistence type="predicted"/>
<dbReference type="GO" id="GO:0051787">
    <property type="term" value="F:misfolded protein binding"/>
    <property type="evidence" value="ECO:0007669"/>
    <property type="project" value="TreeGrafter"/>
</dbReference>
<dbReference type="FunFam" id="3.10.20.90:FF:000154">
    <property type="entry name" value="Large proline-rich protein BAG6"/>
    <property type="match status" value="1"/>
</dbReference>
<feature type="compositionally biased region" description="Polar residues" evidence="1">
    <location>
        <begin position="534"/>
        <end position="544"/>
    </location>
</feature>
<feature type="compositionally biased region" description="Polar residues" evidence="1">
    <location>
        <begin position="106"/>
        <end position="119"/>
    </location>
</feature>
<reference evidence="3 4" key="1">
    <citation type="journal article" date="2023" name="G3 (Bethesda)">
        <title>A chromosome-length genome assembly and annotation of blackberry (Rubus argutus, cv. 'Hillquist').</title>
        <authorList>
            <person name="Bruna T."/>
            <person name="Aryal R."/>
            <person name="Dudchenko O."/>
            <person name="Sargent D.J."/>
            <person name="Mead D."/>
            <person name="Buti M."/>
            <person name="Cavallini A."/>
            <person name="Hytonen T."/>
            <person name="Andres J."/>
            <person name="Pham M."/>
            <person name="Weisz D."/>
            <person name="Mascagni F."/>
            <person name="Usai G."/>
            <person name="Natali L."/>
            <person name="Bassil N."/>
            <person name="Fernandez G.E."/>
            <person name="Lomsadze A."/>
            <person name="Armour M."/>
            <person name="Olukolu B."/>
            <person name="Poorten T."/>
            <person name="Britton C."/>
            <person name="Davik J."/>
            <person name="Ashrafi H."/>
            <person name="Aiden E.L."/>
            <person name="Borodovsky M."/>
            <person name="Worthington M."/>
        </authorList>
    </citation>
    <scope>NUCLEOTIDE SEQUENCE [LARGE SCALE GENOMIC DNA]</scope>
    <source>
        <strain evidence="3">PI 553951</strain>
    </source>
</reference>
<dbReference type="GO" id="GO:0071818">
    <property type="term" value="C:BAT3 complex"/>
    <property type="evidence" value="ECO:0007669"/>
    <property type="project" value="TreeGrafter"/>
</dbReference>
<feature type="region of interest" description="Disordered" evidence="1">
    <location>
        <begin position="425"/>
        <end position="473"/>
    </location>
</feature>
<evidence type="ECO:0000313" key="4">
    <source>
        <dbReference type="Proteomes" id="UP001457282"/>
    </source>
</evidence>
<keyword evidence="4" id="KW-1185">Reference proteome</keyword>
<feature type="compositionally biased region" description="Polar residues" evidence="1">
    <location>
        <begin position="677"/>
        <end position="697"/>
    </location>
</feature>
<protein>
    <recommendedName>
        <fullName evidence="2">Ubiquitin-like domain-containing protein</fullName>
    </recommendedName>
</protein>
<feature type="region of interest" description="Disordered" evidence="1">
    <location>
        <begin position="99"/>
        <end position="119"/>
    </location>
</feature>